<dbReference type="InterPro" id="IPR018280">
    <property type="entry name" value="Ribosomal_uS3_CS"/>
</dbReference>
<evidence type="ECO:0000259" key="9">
    <source>
        <dbReference type="Pfam" id="PF00189"/>
    </source>
</evidence>
<dbReference type="RefSeq" id="YP_009184699.1">
    <property type="nucleotide sequence ID" value="NC_028580.1"/>
</dbReference>
<dbReference type="GO" id="GO:0006412">
    <property type="term" value="P:translation"/>
    <property type="evidence" value="ECO:0007669"/>
    <property type="project" value="UniProtKB-UniRule"/>
</dbReference>
<protein>
    <recommendedName>
        <fullName evidence="4 5">Small ribosomal subunit protein uS3c</fullName>
    </recommendedName>
</protein>
<dbReference type="GeneID" id="26378366"/>
<dbReference type="SUPFAM" id="SSF54814">
    <property type="entry name" value="Prokaryotic type KH domain (KH-domain type II)"/>
    <property type="match status" value="1"/>
</dbReference>
<proteinExistence type="inferred from homology"/>
<evidence type="ECO:0000256" key="4">
    <source>
        <dbReference type="ARBA" id="ARBA00035154"/>
    </source>
</evidence>
<dbReference type="AlphaFoldDB" id="A0A0S2LMZ0"/>
<evidence type="ECO:0000256" key="7">
    <source>
        <dbReference type="RuleBase" id="RU003626"/>
    </source>
</evidence>
<dbReference type="PANTHER" id="PTHR11760">
    <property type="entry name" value="30S/40S RIBOSOMAL PROTEIN S3"/>
    <property type="match status" value="1"/>
</dbReference>
<dbReference type="InterPro" id="IPR057258">
    <property type="entry name" value="Ribosomal_uS3"/>
</dbReference>
<accession>A0A0S2LMZ0</accession>
<dbReference type="InterPro" id="IPR005704">
    <property type="entry name" value="Ribosomal_uS3_bac-typ"/>
</dbReference>
<keyword evidence="7 10" id="KW-0934">Plastid</keyword>
<dbReference type="GO" id="GO:0009507">
    <property type="term" value="C:chloroplast"/>
    <property type="evidence" value="ECO:0007669"/>
    <property type="project" value="UniProtKB-SubCell"/>
</dbReference>
<dbReference type="PROSITE" id="PS00548">
    <property type="entry name" value="RIBOSOMAL_S3"/>
    <property type="match status" value="1"/>
</dbReference>
<dbReference type="InterPro" id="IPR036419">
    <property type="entry name" value="Ribosomal_S3_C_sf"/>
</dbReference>
<dbReference type="GO" id="GO:0022627">
    <property type="term" value="C:cytosolic small ribosomal subunit"/>
    <property type="evidence" value="ECO:0007669"/>
    <property type="project" value="TreeGrafter"/>
</dbReference>
<dbReference type="GO" id="GO:0003735">
    <property type="term" value="F:structural constituent of ribosome"/>
    <property type="evidence" value="ECO:0007669"/>
    <property type="project" value="InterPro"/>
</dbReference>
<evidence type="ECO:0000256" key="1">
    <source>
        <dbReference type="ARBA" id="ARBA00010761"/>
    </source>
</evidence>
<reference evidence="10" key="1">
    <citation type="journal article" date="2015" name="BMC Evol. Biol.">
        <title>Chloroplast phylogenomic analysis of chlorophyte green algae identifies a novel lineage sister to the Sphaeropleales (Chlorophyceae).</title>
        <authorList>
            <person name="Lemieux C."/>
            <person name="Vincent A.T."/>
            <person name="Labarre A."/>
            <person name="Otis C."/>
            <person name="Turmel M."/>
        </authorList>
    </citation>
    <scope>NUCLEOTIDE SEQUENCE</scope>
</reference>
<gene>
    <name evidence="5 10" type="primary">rps3</name>
</gene>
<dbReference type="EMBL" id="KT625412">
    <property type="protein sequence ID" value="ALO62818.1"/>
    <property type="molecule type" value="Genomic_DNA"/>
</dbReference>
<dbReference type="InterPro" id="IPR001351">
    <property type="entry name" value="Ribosomal_uS3_C"/>
</dbReference>
<feature type="region of interest" description="Disordered" evidence="8">
    <location>
        <begin position="208"/>
        <end position="229"/>
    </location>
</feature>
<evidence type="ECO:0000313" key="10">
    <source>
        <dbReference type="EMBL" id="ALO62818.1"/>
    </source>
</evidence>
<organism evidence="10">
    <name type="scientific">Oogamochlamys gigantea</name>
    <dbReference type="NCBI Taxonomy" id="158507"/>
    <lineage>
        <taxon>Eukaryota</taxon>
        <taxon>Viridiplantae</taxon>
        <taxon>Chlorophyta</taxon>
        <taxon>core chlorophytes</taxon>
        <taxon>Chlorophyceae</taxon>
        <taxon>CS clade</taxon>
        <taxon>Chlamydomonadales</taxon>
        <taxon>Chlamydomonadaceae</taxon>
        <taxon>Oogamochlamys</taxon>
    </lineage>
</organism>
<geneLocation type="chloroplast" evidence="10"/>
<dbReference type="InterPro" id="IPR009019">
    <property type="entry name" value="KH_sf_prok-type"/>
</dbReference>
<comment type="subcellular location">
    <subcellularLocation>
        <location evidence="5 7">Plastid</location>
        <location evidence="5 7">Chloroplast</location>
    </subcellularLocation>
</comment>
<evidence type="ECO:0000256" key="3">
    <source>
        <dbReference type="ARBA" id="ARBA00023274"/>
    </source>
</evidence>
<dbReference type="SUPFAM" id="SSF54821">
    <property type="entry name" value="Ribosomal protein S3 C-terminal domain"/>
    <property type="match status" value="1"/>
</dbReference>
<keyword evidence="2 5" id="KW-0689">Ribosomal protein</keyword>
<feature type="compositionally biased region" description="Low complexity" evidence="8">
    <location>
        <begin position="323"/>
        <end position="339"/>
    </location>
</feature>
<keyword evidence="7 10" id="KW-0150">Chloroplast</keyword>
<evidence type="ECO:0000256" key="2">
    <source>
        <dbReference type="ARBA" id="ARBA00022980"/>
    </source>
</evidence>
<comment type="similarity">
    <text evidence="1 5 6">Belongs to the universal ribosomal protein uS3 family.</text>
</comment>
<dbReference type="GO" id="GO:0003723">
    <property type="term" value="F:RNA binding"/>
    <property type="evidence" value="ECO:0007669"/>
    <property type="project" value="InterPro"/>
</dbReference>
<dbReference type="CDD" id="cd02412">
    <property type="entry name" value="KH-II_30S_S3"/>
    <property type="match status" value="1"/>
</dbReference>
<evidence type="ECO:0000256" key="5">
    <source>
        <dbReference type="HAMAP-Rule" id="MF_01309"/>
    </source>
</evidence>
<feature type="domain" description="Small ribosomal subunit protein uS3 C-terminal" evidence="9">
    <location>
        <begin position="719"/>
        <end position="802"/>
    </location>
</feature>
<dbReference type="Pfam" id="PF00189">
    <property type="entry name" value="Ribosomal_S3_C"/>
    <property type="match status" value="1"/>
</dbReference>
<sequence length="810" mass="94677">MGQKVHPLGFRVGITKKHQSQWFARFHKNSYAQSVLEDRMLRNTLIKLFPDLLNPVLKKIKSRQQETKVTPKITQIKIERGLIPYEIGIQIHAQNCELIKFAIDKLKIDRDLACYLQKAQKFLLYLGQKAKLDLEKIALKSGTTETNLPSQGIEQGVTLSRSKKKILKRVKTRRSPSKITRSSFFPYMQKDQAYYASSSLVRRSPLKKLSGRKSKKNFKRGPKLTKQQYKKKKLIQKRLRKRQNIRFRFYEFITKGLFIKKKIMHSLHTVDFGSARKEKHTPSPMGLIGIPFFERKIKSKKKKLNKFKPWLRHKKSTPKTLNKSSITTISTRSKSTSSINKVERKSQLAEKKLNKQKTSTTSQSKKPNVFITRIKKKIQEKFLTIYLTKMNKHFLKELKKMMKGWVVSSPNPVFNRESQFIQNLTQPKIRFSFFGYSKKWNLNKLKSFKKQPIPKLLKLVQILESKISKKMETLKKYFIFFGRLSKTQAYSFYQIMIFLKYLKNLIRQRFVRLRLGLTNQVLSNYTKQKAVAQATKTPSKVGYVLETEQRSSKLTKSNMKTKKVLLKIINNLDYECRKIKFIEYLKDIVKKHRTKNIFYYLSTLSKASKDLKQTKKYTLKHAQFLFGLDLKNPTLSQETNFIKNRITSVLEQSNKNKIYVSLASQGFEQALRDSLINQIEKEKLISKENLKLNPKISIKFYSVKKQSLEIKASVIAESIVDALEKRKAFRKVIKSAKENLMEKQRVKGVKIQVAGRLNGAEIARTEWVRAGRVPLQTLRANIDFSYQTANTIYGIIGVKVWIFKGYTKTI</sequence>
<comment type="subunit">
    <text evidence="5 7">Part of the 30S ribosomal subunit.</text>
</comment>
<keyword evidence="3 5" id="KW-0687">Ribonucleoprotein</keyword>
<evidence type="ECO:0000256" key="8">
    <source>
        <dbReference type="SAM" id="MobiDB-lite"/>
    </source>
</evidence>
<dbReference type="Gene3D" id="3.30.1140.32">
    <property type="entry name" value="Ribosomal protein S3, C-terminal domain"/>
    <property type="match status" value="1"/>
</dbReference>
<feature type="region of interest" description="Disordered" evidence="8">
    <location>
        <begin position="311"/>
        <end position="364"/>
    </location>
</feature>
<evidence type="ECO:0000256" key="6">
    <source>
        <dbReference type="RuleBase" id="RU003624"/>
    </source>
</evidence>
<name>A0A0S2LMZ0_9CHLO</name>
<dbReference type="HAMAP" id="MF_01309_B">
    <property type="entry name" value="Ribosomal_uS3_B"/>
    <property type="match status" value="1"/>
</dbReference>
<feature type="compositionally biased region" description="Basic and acidic residues" evidence="8">
    <location>
        <begin position="341"/>
        <end position="353"/>
    </location>
</feature>
<dbReference type="NCBIfam" id="TIGR01009">
    <property type="entry name" value="rpsC_bact"/>
    <property type="match status" value="1"/>
</dbReference>
<dbReference type="PANTHER" id="PTHR11760:SF19">
    <property type="entry name" value="SMALL RIBOSOMAL SUBUNIT PROTEIN US3C"/>
    <property type="match status" value="1"/>
</dbReference>